<feature type="transmembrane region" description="Helical" evidence="1">
    <location>
        <begin position="135"/>
        <end position="154"/>
    </location>
</feature>
<dbReference type="EMBL" id="MJBI02000008">
    <property type="protein sequence ID" value="RAI79432.1"/>
    <property type="molecule type" value="Genomic_DNA"/>
</dbReference>
<feature type="transmembrane region" description="Helical" evidence="1">
    <location>
        <begin position="50"/>
        <end position="68"/>
    </location>
</feature>
<protein>
    <submittedName>
        <fullName evidence="2">DUF3267 domain-containing protein</fullName>
    </submittedName>
</protein>
<evidence type="ECO:0000313" key="2">
    <source>
        <dbReference type="EMBL" id="RAI79432.1"/>
    </source>
</evidence>
<sequence length="191" mass="22697">MYLCNKNFNFRATYGLQRILLISALTSILVFIVSFELFSSVFGKHFSDQYFFLFIAACLLLYPFHKFCHMIPFMNDMKSMILQKTNKSKFFPLFNIRINHPIHKIKFGISLMLPFVIITFITLYCAVVLLQFAHYFLFIFSINVGMSFIDFIYLKYIINTPKGSYIEERKYGFEILTKHELSTNYHECNIR</sequence>
<gene>
    <name evidence="2" type="ORF">BFS35_011930</name>
</gene>
<feature type="transmembrane region" description="Helical" evidence="1">
    <location>
        <begin position="107"/>
        <end position="129"/>
    </location>
</feature>
<reference evidence="2 3" key="1">
    <citation type="journal article" date="2018" name="Front. Microbiol.">
        <title>Description and Comparative Genomics of Macrococcus caseolyticus subsp. hominis subsp. nov., Macrococcus goetzii sp. nov., Macrococcus epidermidis sp. nov., and Macrococcus bohemicus sp. nov., Novel Macrococci From Human Clinical Material With Virulence Potential and Suspected Uptake of Foreign DNA by Natural Transformation.</title>
        <authorList>
            <person name="Maslanova I."/>
            <person name="Wertheimer Z."/>
            <person name="Sedlacek I."/>
            <person name="Svec P."/>
            <person name="Indrakova A."/>
            <person name="Kovarovic V."/>
            <person name="Schumann P."/>
            <person name="Sproer C."/>
            <person name="Kralova S."/>
            <person name="Sedo O."/>
            <person name="Kristofova L."/>
            <person name="Vrbovska V."/>
            <person name="Fuzik T."/>
            <person name="Petras P."/>
            <person name="Zdrahal Z."/>
            <person name="Ruzickova V."/>
            <person name="Doskar J."/>
            <person name="Pantucek R."/>
        </authorList>
    </citation>
    <scope>NUCLEOTIDE SEQUENCE [LARGE SCALE GENOMIC DNA]</scope>
    <source>
        <strain evidence="2 3">CCM 4927</strain>
    </source>
</reference>
<keyword evidence="1" id="KW-1133">Transmembrane helix</keyword>
<accession>A0A2G5NXE8</accession>
<feature type="transmembrane region" description="Helical" evidence="1">
    <location>
        <begin position="20"/>
        <end position="38"/>
    </location>
</feature>
<name>A0A2G5NXE8_9STAP</name>
<dbReference type="RefSeq" id="WP_099576686.1">
    <property type="nucleotide sequence ID" value="NZ_MJBI02000008.1"/>
</dbReference>
<dbReference type="InterPro" id="IPR021683">
    <property type="entry name" value="DUF3267"/>
</dbReference>
<evidence type="ECO:0000256" key="1">
    <source>
        <dbReference type="SAM" id="Phobius"/>
    </source>
</evidence>
<keyword evidence="1" id="KW-0472">Membrane</keyword>
<proteinExistence type="predicted"/>
<keyword evidence="3" id="KW-1185">Reference proteome</keyword>
<dbReference type="Proteomes" id="UP000229523">
    <property type="component" value="Unassembled WGS sequence"/>
</dbReference>
<dbReference type="Pfam" id="PF11667">
    <property type="entry name" value="DUF3267"/>
    <property type="match status" value="1"/>
</dbReference>
<dbReference type="AlphaFoldDB" id="A0A2G5NXE8"/>
<evidence type="ECO:0000313" key="3">
    <source>
        <dbReference type="Proteomes" id="UP000229523"/>
    </source>
</evidence>
<keyword evidence="1" id="KW-0812">Transmembrane</keyword>
<organism evidence="2 3">
    <name type="scientific">Macrococcoides goetzii</name>
    <dbReference type="NCBI Taxonomy" id="1891097"/>
    <lineage>
        <taxon>Bacteria</taxon>
        <taxon>Bacillati</taxon>
        <taxon>Bacillota</taxon>
        <taxon>Bacilli</taxon>
        <taxon>Bacillales</taxon>
        <taxon>Staphylococcaceae</taxon>
        <taxon>Macrococcoides</taxon>
    </lineage>
</organism>
<comment type="caution">
    <text evidence="2">The sequence shown here is derived from an EMBL/GenBank/DDBJ whole genome shotgun (WGS) entry which is preliminary data.</text>
</comment>